<dbReference type="GeneID" id="63826052"/>
<accession>A0A165E3N5</accession>
<dbReference type="RefSeq" id="XP_040763931.1">
    <property type="nucleotide sequence ID" value="XM_040909023.1"/>
</dbReference>
<dbReference type="AlphaFoldDB" id="A0A165E3N5"/>
<gene>
    <name evidence="1" type="ORF">LAESUDRAFT_726384</name>
</gene>
<dbReference type="Proteomes" id="UP000076871">
    <property type="component" value="Unassembled WGS sequence"/>
</dbReference>
<organism evidence="1 2">
    <name type="scientific">Laetiporus sulphureus 93-53</name>
    <dbReference type="NCBI Taxonomy" id="1314785"/>
    <lineage>
        <taxon>Eukaryota</taxon>
        <taxon>Fungi</taxon>
        <taxon>Dikarya</taxon>
        <taxon>Basidiomycota</taxon>
        <taxon>Agaricomycotina</taxon>
        <taxon>Agaricomycetes</taxon>
        <taxon>Polyporales</taxon>
        <taxon>Laetiporus</taxon>
    </lineage>
</organism>
<protein>
    <submittedName>
        <fullName evidence="1">Uncharacterized protein</fullName>
    </submittedName>
</protein>
<evidence type="ECO:0000313" key="1">
    <source>
        <dbReference type="EMBL" id="KZT06191.1"/>
    </source>
</evidence>
<reference evidence="1 2" key="1">
    <citation type="journal article" date="2016" name="Mol. Biol. Evol.">
        <title>Comparative Genomics of Early-Diverging Mushroom-Forming Fungi Provides Insights into the Origins of Lignocellulose Decay Capabilities.</title>
        <authorList>
            <person name="Nagy L.G."/>
            <person name="Riley R."/>
            <person name="Tritt A."/>
            <person name="Adam C."/>
            <person name="Daum C."/>
            <person name="Floudas D."/>
            <person name="Sun H."/>
            <person name="Yadav J.S."/>
            <person name="Pangilinan J."/>
            <person name="Larsson K.H."/>
            <person name="Matsuura K."/>
            <person name="Barry K."/>
            <person name="Labutti K."/>
            <person name="Kuo R."/>
            <person name="Ohm R.A."/>
            <person name="Bhattacharya S.S."/>
            <person name="Shirouzu T."/>
            <person name="Yoshinaga Y."/>
            <person name="Martin F.M."/>
            <person name="Grigoriev I.V."/>
            <person name="Hibbett D.S."/>
        </authorList>
    </citation>
    <scope>NUCLEOTIDE SEQUENCE [LARGE SCALE GENOMIC DNA]</scope>
    <source>
        <strain evidence="1 2">93-53</strain>
    </source>
</reference>
<keyword evidence="2" id="KW-1185">Reference proteome</keyword>
<sequence length="78" mass="9074">MRYVARMVLRSRHPTRIYDAHLTTDVHTGLRILQVYLSLTTEGLSSRKYPIMSPASFLVGIWIWFRICAQPIDVRVKA</sequence>
<name>A0A165E3N5_9APHY</name>
<evidence type="ECO:0000313" key="2">
    <source>
        <dbReference type="Proteomes" id="UP000076871"/>
    </source>
</evidence>
<proteinExistence type="predicted"/>
<dbReference type="InParanoid" id="A0A165E3N5"/>
<dbReference type="EMBL" id="KV427626">
    <property type="protein sequence ID" value="KZT06191.1"/>
    <property type="molecule type" value="Genomic_DNA"/>
</dbReference>